<sequence>MTVVLSHESAASFLSATPAQRRDLIEASLGLSLLDQCEQIAKLSLKDIDAQLAKIKGKLDTQDWKIKDNKRRFENLQKEHTKLEREAQEAVTSFEVAMRNHERKEDQTPDPEMGSRDNIARLEDQIDTEQENLQRLEISCARMQEQKPAEPAPVPASWLSRLQHQLSQTIEAMAAARPRGLRKFFHVAETFILRFLVQTVRSLRRISGDPDDASPETSSAQSHDQELQKVAVENIRRDLQRSRSRLQSLKHEKRLAIDHAVTISERAQRAMQAQKRVQALQHQVTIKQQKADTYKPLVENEQSSLHSLRSERESLASKHQELTADRELFAFWSSSMAKQTSRASSSSKKNLKKAPNFREHILTNSTSDLNALVTEALAVLYHDTRHTHGLATGMLRTLFTDPDDPTITTTSTSRPADRVLDPTLAVNPSLAYHKRSSGERKRVLLALFFALLQLARARSAHRAHYVLVDEVFDNLDRAGQTAVVRWCDVMSRAGVVGWIVVITHSAFLAERDFSAPGEEGGRALVVGVRMGERGTVLEVEGRRVGAG</sequence>
<evidence type="ECO:0000256" key="1">
    <source>
        <dbReference type="SAM" id="Coils"/>
    </source>
</evidence>
<name>Q2H2E0_CHAGB</name>
<dbReference type="VEuPathDB" id="FungiDB:CHGG_04056"/>
<dbReference type="Gene3D" id="3.40.50.300">
    <property type="entry name" value="P-loop containing nucleotide triphosphate hydrolases"/>
    <property type="match status" value="2"/>
</dbReference>
<dbReference type="InterPro" id="IPR027417">
    <property type="entry name" value="P-loop_NTPase"/>
</dbReference>
<gene>
    <name evidence="3" type="ORF">CHGG_04056</name>
</gene>
<dbReference type="SUPFAM" id="SSF52540">
    <property type="entry name" value="P-loop containing nucleoside triphosphate hydrolases"/>
    <property type="match status" value="1"/>
</dbReference>
<feature type="region of interest" description="Disordered" evidence="2">
    <location>
        <begin position="207"/>
        <end position="227"/>
    </location>
</feature>
<dbReference type="EMBL" id="CH408032">
    <property type="protein sequence ID" value="EAQ87437.1"/>
    <property type="molecule type" value="Genomic_DNA"/>
</dbReference>
<proteinExistence type="predicted"/>
<reference evidence="4" key="1">
    <citation type="journal article" date="2015" name="Genome Announc.">
        <title>Draft genome sequence of the cellulolytic fungus Chaetomium globosum.</title>
        <authorList>
            <person name="Cuomo C.A."/>
            <person name="Untereiner W.A."/>
            <person name="Ma L.-J."/>
            <person name="Grabherr M."/>
            <person name="Birren B.W."/>
        </authorList>
    </citation>
    <scope>NUCLEOTIDE SEQUENCE [LARGE SCALE GENOMIC DNA]</scope>
    <source>
        <strain evidence="4">ATCC 6205 / CBS 148.51 / DSM 1962 / NBRC 6347 / NRRL 1970</strain>
    </source>
</reference>
<evidence type="ECO:0008006" key="5">
    <source>
        <dbReference type="Google" id="ProtNLM"/>
    </source>
</evidence>
<evidence type="ECO:0000256" key="2">
    <source>
        <dbReference type="SAM" id="MobiDB-lite"/>
    </source>
</evidence>
<protein>
    <recommendedName>
        <fullName evidence="5">RecF/RecN/SMC N-terminal domain-containing protein</fullName>
    </recommendedName>
</protein>
<evidence type="ECO:0000313" key="3">
    <source>
        <dbReference type="EMBL" id="EAQ87437.1"/>
    </source>
</evidence>
<dbReference type="AlphaFoldDB" id="Q2H2E0"/>
<dbReference type="InParanoid" id="Q2H2E0"/>
<organism evidence="3 4">
    <name type="scientific">Chaetomium globosum (strain ATCC 6205 / CBS 148.51 / DSM 1962 / NBRC 6347 / NRRL 1970)</name>
    <name type="common">Soil fungus</name>
    <dbReference type="NCBI Taxonomy" id="306901"/>
    <lineage>
        <taxon>Eukaryota</taxon>
        <taxon>Fungi</taxon>
        <taxon>Dikarya</taxon>
        <taxon>Ascomycota</taxon>
        <taxon>Pezizomycotina</taxon>
        <taxon>Sordariomycetes</taxon>
        <taxon>Sordariomycetidae</taxon>
        <taxon>Sordariales</taxon>
        <taxon>Chaetomiaceae</taxon>
        <taxon>Chaetomium</taxon>
    </lineage>
</organism>
<keyword evidence="4" id="KW-1185">Reference proteome</keyword>
<dbReference type="OrthoDB" id="18797at2759"/>
<dbReference type="STRING" id="306901.Q2H2E0"/>
<feature type="coiled-coil region" evidence="1">
    <location>
        <begin position="66"/>
        <end position="146"/>
    </location>
</feature>
<keyword evidence="1" id="KW-0175">Coiled coil</keyword>
<dbReference type="PANTHER" id="PTHR32114:SF2">
    <property type="entry name" value="ABC TRANSPORTER ABCH.3"/>
    <property type="match status" value="1"/>
</dbReference>
<dbReference type="RefSeq" id="XP_001223270.1">
    <property type="nucleotide sequence ID" value="XM_001223269.1"/>
</dbReference>
<dbReference type="PANTHER" id="PTHR32114">
    <property type="entry name" value="ABC TRANSPORTER ABCH.3"/>
    <property type="match status" value="1"/>
</dbReference>
<feature type="coiled-coil region" evidence="1">
    <location>
        <begin position="232"/>
        <end position="325"/>
    </location>
</feature>
<dbReference type="eggNOG" id="ENOG502RBZ2">
    <property type="taxonomic scope" value="Eukaryota"/>
</dbReference>
<dbReference type="Proteomes" id="UP000001056">
    <property type="component" value="Unassembled WGS sequence"/>
</dbReference>
<dbReference type="GeneID" id="4392917"/>
<evidence type="ECO:0000313" key="4">
    <source>
        <dbReference type="Proteomes" id="UP000001056"/>
    </source>
</evidence>
<dbReference type="HOGENOM" id="CLU_497817_0_0_1"/>
<accession>Q2H2E0</accession>